<dbReference type="Proteomes" id="UP000716291">
    <property type="component" value="Unassembled WGS sequence"/>
</dbReference>
<evidence type="ECO:0000259" key="2">
    <source>
        <dbReference type="PROSITE" id="PS50994"/>
    </source>
</evidence>
<dbReference type="SUPFAM" id="SSF53098">
    <property type="entry name" value="Ribonuclease H-like"/>
    <property type="match status" value="1"/>
</dbReference>
<dbReference type="EMBL" id="JAANQT010004212">
    <property type="protein sequence ID" value="KAG1300383.1"/>
    <property type="molecule type" value="Genomic_DNA"/>
</dbReference>
<evidence type="ECO:0000313" key="4">
    <source>
        <dbReference type="Proteomes" id="UP000716291"/>
    </source>
</evidence>
<dbReference type="GO" id="GO:0005634">
    <property type="term" value="C:nucleus"/>
    <property type="evidence" value="ECO:0007669"/>
    <property type="project" value="UniProtKB-ARBA"/>
</dbReference>
<dbReference type="Gene3D" id="3.30.420.10">
    <property type="entry name" value="Ribonuclease H-like superfamily/Ribonuclease H"/>
    <property type="match status" value="1"/>
</dbReference>
<organism evidence="3 4">
    <name type="scientific">Rhizopus oryzae</name>
    <name type="common">Mucormycosis agent</name>
    <name type="synonym">Rhizopus arrhizus var. delemar</name>
    <dbReference type="NCBI Taxonomy" id="64495"/>
    <lineage>
        <taxon>Eukaryota</taxon>
        <taxon>Fungi</taxon>
        <taxon>Fungi incertae sedis</taxon>
        <taxon>Mucoromycota</taxon>
        <taxon>Mucoromycotina</taxon>
        <taxon>Mucoromycetes</taxon>
        <taxon>Mucorales</taxon>
        <taxon>Mucorineae</taxon>
        <taxon>Rhizopodaceae</taxon>
        <taxon>Rhizopus</taxon>
    </lineage>
</organism>
<evidence type="ECO:0000313" key="3">
    <source>
        <dbReference type="EMBL" id="KAG1300383.1"/>
    </source>
</evidence>
<feature type="coiled-coil region" evidence="1">
    <location>
        <begin position="310"/>
        <end position="344"/>
    </location>
</feature>
<name>A0A9P6WWX3_RHIOR</name>
<comment type="caution">
    <text evidence="3">The sequence shown here is derived from an EMBL/GenBank/DDBJ whole genome shotgun (WGS) entry which is preliminary data.</text>
</comment>
<dbReference type="Gene3D" id="1.10.340.70">
    <property type="match status" value="1"/>
</dbReference>
<dbReference type="PANTHER" id="PTHR37984">
    <property type="entry name" value="PROTEIN CBG26694"/>
    <property type="match status" value="1"/>
</dbReference>
<dbReference type="GO" id="GO:0015074">
    <property type="term" value="P:DNA integration"/>
    <property type="evidence" value="ECO:0007669"/>
    <property type="project" value="InterPro"/>
</dbReference>
<protein>
    <recommendedName>
        <fullName evidence="2">Integrase catalytic domain-containing protein</fullName>
    </recommendedName>
</protein>
<dbReference type="InterPro" id="IPR001584">
    <property type="entry name" value="Integrase_cat-core"/>
</dbReference>
<dbReference type="InterPro" id="IPR041588">
    <property type="entry name" value="Integrase_H2C2"/>
</dbReference>
<dbReference type="AlphaFoldDB" id="A0A9P6WWX3"/>
<reference evidence="3" key="1">
    <citation type="journal article" date="2020" name="Microb. Genom.">
        <title>Genetic diversity of clinical and environmental Mucorales isolates obtained from an investigation of mucormycosis cases among solid organ transplant recipients.</title>
        <authorList>
            <person name="Nguyen M.H."/>
            <person name="Kaul D."/>
            <person name="Muto C."/>
            <person name="Cheng S.J."/>
            <person name="Richter R.A."/>
            <person name="Bruno V.M."/>
            <person name="Liu G."/>
            <person name="Beyhan S."/>
            <person name="Sundermann A.J."/>
            <person name="Mounaud S."/>
            <person name="Pasculle A.W."/>
            <person name="Nierman W.C."/>
            <person name="Driscoll E."/>
            <person name="Cumbie R."/>
            <person name="Clancy C.J."/>
            <person name="Dupont C.L."/>
        </authorList>
    </citation>
    <scope>NUCLEOTIDE SEQUENCE</scope>
    <source>
        <strain evidence="3">GL11</strain>
    </source>
</reference>
<dbReference type="InterPro" id="IPR012337">
    <property type="entry name" value="RNaseH-like_sf"/>
</dbReference>
<gene>
    <name evidence="3" type="ORF">G6F64_012750</name>
</gene>
<evidence type="ECO:0000256" key="1">
    <source>
        <dbReference type="SAM" id="Coils"/>
    </source>
</evidence>
<dbReference type="PROSITE" id="PS50994">
    <property type="entry name" value="INTEGRASE"/>
    <property type="match status" value="1"/>
</dbReference>
<dbReference type="GO" id="GO:0003676">
    <property type="term" value="F:nucleic acid binding"/>
    <property type="evidence" value="ECO:0007669"/>
    <property type="project" value="InterPro"/>
</dbReference>
<dbReference type="PANTHER" id="PTHR37984:SF5">
    <property type="entry name" value="PROTEIN NYNRIN-LIKE"/>
    <property type="match status" value="1"/>
</dbReference>
<dbReference type="Pfam" id="PF00665">
    <property type="entry name" value="rve"/>
    <property type="match status" value="1"/>
</dbReference>
<feature type="domain" description="Integrase catalytic" evidence="2">
    <location>
        <begin position="129"/>
        <end position="290"/>
    </location>
</feature>
<dbReference type="InterPro" id="IPR050951">
    <property type="entry name" value="Retrovirus_Pol_polyprotein"/>
</dbReference>
<accession>A0A9P6WWX3</accession>
<sequence>MDYYNYLAIYQYLENKAYPEEMVEEKERRKFREMAKKYRYYQGRLFTHVDPKEQNPLELLHEGNIKEVITQVHKEGHGGINNTWNKLKLQYTAPKLFDHVKEVVKHCDACQFRKKKPARRTVPSKPIMTPSKPFYMIGMDAVGPVIESKRGNRMILVAVDYLTRWPIARAVKDITEETTANFIFEEIVQIYGVPSYLLTDRGSNFTSYYVKSCLKQIHCRHLTTTAFRPQTNGLCERTNQTLVQAIAKLTRDHGETKDWDLMIPSALMALRTMTNDSTGFTPGKLLYGYDLRTPGNWPAPRRKYVEGELQEEIAQRIVNIDQELKTYREEARKKSNETKKKQKERYDRTIQFRKTFQIGETVLMKDNYTSNKFSDKWIGPFTVTKANNSGTYLLIGPNRKRIQGPVNSDQLIPYYCKNTMVPELTSTSNLSNFQTWLERKSNPREVEF</sequence>
<keyword evidence="4" id="KW-1185">Reference proteome</keyword>
<dbReference type="InterPro" id="IPR036397">
    <property type="entry name" value="RNaseH_sf"/>
</dbReference>
<proteinExistence type="predicted"/>
<dbReference type="Pfam" id="PF17921">
    <property type="entry name" value="Integrase_H2C2"/>
    <property type="match status" value="1"/>
</dbReference>
<dbReference type="FunFam" id="3.30.420.10:FF:000032">
    <property type="entry name" value="Retrovirus-related Pol polyprotein from transposon 297-like Protein"/>
    <property type="match status" value="1"/>
</dbReference>
<keyword evidence="1" id="KW-0175">Coiled coil</keyword>